<feature type="transmembrane region" description="Helical" evidence="6">
    <location>
        <begin position="41"/>
        <end position="62"/>
    </location>
</feature>
<evidence type="ECO:0000256" key="1">
    <source>
        <dbReference type="ARBA" id="ARBA00004651"/>
    </source>
</evidence>
<feature type="transmembrane region" description="Helical" evidence="6">
    <location>
        <begin position="128"/>
        <end position="149"/>
    </location>
</feature>
<evidence type="ECO:0000313" key="8">
    <source>
        <dbReference type="EMBL" id="GAD67459.1"/>
    </source>
</evidence>
<dbReference type="InterPro" id="IPR032816">
    <property type="entry name" value="VTT_dom"/>
</dbReference>
<evidence type="ECO:0000256" key="3">
    <source>
        <dbReference type="ARBA" id="ARBA00022692"/>
    </source>
</evidence>
<feature type="domain" description="VTT" evidence="7">
    <location>
        <begin position="23"/>
        <end position="146"/>
    </location>
</feature>
<reference evidence="8 9" key="1">
    <citation type="submission" date="2013-09" db="EMBL/GenBank/DDBJ databases">
        <title>Whole genome shotgun sequence of Vibrio proteolyticus NBRC 13287.</title>
        <authorList>
            <person name="Isaki S."/>
            <person name="Hosoyama A."/>
            <person name="Numata M."/>
            <person name="Hashimoto M."/>
            <person name="Hosoyama Y."/>
            <person name="Tsuchikane K."/>
            <person name="Noguchi M."/>
            <person name="Hirakata S."/>
            <person name="Ichikawa N."/>
            <person name="Ohji S."/>
            <person name="Yamazoe A."/>
            <person name="Fujita N."/>
        </authorList>
    </citation>
    <scope>NUCLEOTIDE SEQUENCE [LARGE SCALE GENOMIC DNA]</scope>
    <source>
        <strain evidence="8 9">NBRC 13287</strain>
    </source>
</reference>
<proteinExistence type="predicted"/>
<dbReference type="Pfam" id="PF09335">
    <property type="entry name" value="VTT_dom"/>
    <property type="match status" value="1"/>
</dbReference>
<dbReference type="InterPro" id="IPR051311">
    <property type="entry name" value="DedA_domain"/>
</dbReference>
<keyword evidence="3 6" id="KW-0812">Transmembrane</keyword>
<dbReference type="AlphaFoldDB" id="U3BCF9"/>
<evidence type="ECO:0000313" key="9">
    <source>
        <dbReference type="Proteomes" id="UP000016570"/>
    </source>
</evidence>
<keyword evidence="5 6" id="KW-0472">Membrane</keyword>
<accession>U3BCF9</accession>
<evidence type="ECO:0000259" key="7">
    <source>
        <dbReference type="Pfam" id="PF09335"/>
    </source>
</evidence>
<dbReference type="Proteomes" id="UP000016570">
    <property type="component" value="Unassembled WGS sequence"/>
</dbReference>
<dbReference type="EMBL" id="BATJ01000008">
    <property type="protein sequence ID" value="GAD67459.1"/>
    <property type="molecule type" value="Genomic_DNA"/>
</dbReference>
<comment type="caution">
    <text evidence="8">The sequence shown here is derived from an EMBL/GenBank/DDBJ whole genome shotgun (WGS) entry which is preliminary data.</text>
</comment>
<dbReference type="eggNOG" id="COG0586">
    <property type="taxonomic scope" value="Bacteria"/>
</dbReference>
<dbReference type="GO" id="GO:0005886">
    <property type="term" value="C:plasma membrane"/>
    <property type="evidence" value="ECO:0007669"/>
    <property type="project" value="UniProtKB-SubCell"/>
</dbReference>
<dbReference type="PANTHER" id="PTHR42709:SF6">
    <property type="entry name" value="UNDECAPRENYL PHOSPHATE TRANSPORTER A"/>
    <property type="match status" value="1"/>
</dbReference>
<keyword evidence="2" id="KW-1003">Cell membrane</keyword>
<keyword evidence="4 6" id="KW-1133">Transmembrane helix</keyword>
<evidence type="ECO:0000256" key="6">
    <source>
        <dbReference type="SAM" id="Phobius"/>
    </source>
</evidence>
<dbReference type="PANTHER" id="PTHR42709">
    <property type="entry name" value="ALKALINE PHOSPHATASE LIKE PROTEIN"/>
    <property type="match status" value="1"/>
</dbReference>
<evidence type="ECO:0000256" key="2">
    <source>
        <dbReference type="ARBA" id="ARBA00022475"/>
    </source>
</evidence>
<protein>
    <recommendedName>
        <fullName evidence="7">VTT domain-containing protein</fullName>
    </recommendedName>
</protein>
<comment type="subcellular location">
    <subcellularLocation>
        <location evidence="1">Cell membrane</location>
        <topology evidence="1">Multi-pass membrane protein</topology>
    </subcellularLocation>
</comment>
<name>U3BCF9_VIBPR</name>
<dbReference type="RefSeq" id="WP_021705430.1">
    <property type="nucleotide sequence ID" value="NZ_BATJ01000008.1"/>
</dbReference>
<gene>
    <name evidence="8" type="ORF">VPR01S_08_00410</name>
</gene>
<sequence>MFSAVGLFFGAFLDALIGPNLFVPGEPFLLAAGYQWYQGTPLAVIWVLLGGFFGDQLSYWIGRISGRRVQSKLIRWQPGVRRPIARCRKLMRDKGHAVLMVARLLGPVAWVVPFIAGTQQMRWRRFSLFATVGLILGVGQFVLWGYALAAGLPLLPYSDSVIRYLQTHSGWFSGAAGLSLVIGYGTYVWWRAQPQAETRR</sequence>
<feature type="transmembrane region" description="Helical" evidence="6">
    <location>
        <begin position="169"/>
        <end position="190"/>
    </location>
</feature>
<organism evidence="8 9">
    <name type="scientific">Vibrio proteolyticus NBRC 13287</name>
    <dbReference type="NCBI Taxonomy" id="1219065"/>
    <lineage>
        <taxon>Bacteria</taxon>
        <taxon>Pseudomonadati</taxon>
        <taxon>Pseudomonadota</taxon>
        <taxon>Gammaproteobacteria</taxon>
        <taxon>Vibrionales</taxon>
        <taxon>Vibrionaceae</taxon>
        <taxon>Vibrio</taxon>
    </lineage>
</organism>
<keyword evidence="9" id="KW-1185">Reference proteome</keyword>
<evidence type="ECO:0000256" key="5">
    <source>
        <dbReference type="ARBA" id="ARBA00023136"/>
    </source>
</evidence>
<evidence type="ECO:0000256" key="4">
    <source>
        <dbReference type="ARBA" id="ARBA00022989"/>
    </source>
</evidence>
<dbReference type="STRING" id="1219065.VPR01S_08_00410"/>